<dbReference type="SMART" id="SM00320">
    <property type="entry name" value="WD40"/>
    <property type="match status" value="7"/>
</dbReference>
<dbReference type="InterPro" id="IPR045151">
    <property type="entry name" value="DCAF8"/>
</dbReference>
<feature type="region of interest" description="Disordered" evidence="4">
    <location>
        <begin position="511"/>
        <end position="610"/>
    </location>
</feature>
<evidence type="ECO:0000256" key="3">
    <source>
        <dbReference type="PROSITE-ProRule" id="PRU00221"/>
    </source>
</evidence>
<evidence type="ECO:0000313" key="6">
    <source>
        <dbReference type="Proteomes" id="UP001249851"/>
    </source>
</evidence>
<dbReference type="InterPro" id="IPR015943">
    <property type="entry name" value="WD40/YVTN_repeat-like_dom_sf"/>
</dbReference>
<keyword evidence="6" id="KW-1185">Reference proteome</keyword>
<dbReference type="PROSITE" id="PS50082">
    <property type="entry name" value="WD_REPEATS_2"/>
    <property type="match status" value="2"/>
</dbReference>
<dbReference type="Pfam" id="PF00400">
    <property type="entry name" value="WD40"/>
    <property type="match status" value="2"/>
</dbReference>
<feature type="region of interest" description="Disordered" evidence="4">
    <location>
        <begin position="630"/>
        <end position="649"/>
    </location>
</feature>
<dbReference type="PANTHER" id="PTHR15574">
    <property type="entry name" value="WD REPEAT DOMAIN-CONTAINING FAMILY"/>
    <property type="match status" value="1"/>
</dbReference>
<organism evidence="5 6">
    <name type="scientific">Acropora cervicornis</name>
    <name type="common">Staghorn coral</name>
    <dbReference type="NCBI Taxonomy" id="6130"/>
    <lineage>
        <taxon>Eukaryota</taxon>
        <taxon>Metazoa</taxon>
        <taxon>Cnidaria</taxon>
        <taxon>Anthozoa</taxon>
        <taxon>Hexacorallia</taxon>
        <taxon>Scleractinia</taxon>
        <taxon>Astrocoeniina</taxon>
        <taxon>Acroporidae</taxon>
        <taxon>Acropora</taxon>
    </lineage>
</organism>
<dbReference type="PROSITE" id="PS50294">
    <property type="entry name" value="WD_REPEATS_REGION"/>
    <property type="match status" value="1"/>
</dbReference>
<feature type="region of interest" description="Disordered" evidence="4">
    <location>
        <begin position="323"/>
        <end position="378"/>
    </location>
</feature>
<sequence>MEPRKSLYHTLQQRVLGVLPPGFLLKRARGSKYLVQCLQKETTLTGHEGCVNSIAWNENGELLLSGADDYRLNIYRPANRKLVHSIRSGHRANIFSAKFLPCSGDRWIVSCAGNGMIHFTDLNRESTYGQFPFDCHAGTTYEFAYLVIVVDNCLPLPTHLGSQAKINTRLGKNFCRSSFAWILNFQVITTPGDPNTFLSCGEDGTVRQFDLRTKTKCLCRECKEDILIDCGKAVTSINLNPIMPYHLGLGCEDSTVRVFDRRALSSSSSNKMHGMFCQFRPESLSERTCRVTSLSYSPDGSELLVSYCADYVYLFTLRGTKQPRSYQDSGSDNGYSNGSNGHRNVPPLKRLRLRGDWSDTGPNARPESEHPSPESSLMQRMSDMFARWLEESFRAGQRHRARTSTSRSTSVSSSSSSVASSPTYLSSSSSESSSASGVFEEEPRRRQIAEARSGTLFSREGLMLRSTVDHSSVELDADPPIIQDVSNRAQRTYGNSTNISSTTSLELIPHSEEGQENPSQTIASASAASDSCSSNGTITLEGDFASSGQQSPQSPTPTSMSVDEARCSRSAPELSSPKRDRPVHLVASSSSVSNQNRPQKRTKNAKKAESVGNVTGVCYNAEELSFSMATPETSHVTRTRAQPTPCQETCSSRNTQEIFEVDSSDHERSSAATRIQRVYRLHKKAKISAQSDEQHVWIPEMTRVYKGHRNARTMIKEANFWGEDFVLSGSDCGRIFIWDKYTAELAMILQGDKHVVNCVQPHPYDPILASSGIDYDIKLWTPTAVDPREPLDKEEIIRRNEKMLEESRDTITVPASFMIRMLATLNQARFGQQNQNEDTDSDSSDD</sequence>
<dbReference type="GO" id="GO:0005737">
    <property type="term" value="C:cytoplasm"/>
    <property type="evidence" value="ECO:0007669"/>
    <property type="project" value="TreeGrafter"/>
</dbReference>
<dbReference type="InterPro" id="IPR001680">
    <property type="entry name" value="WD40_rpt"/>
</dbReference>
<feature type="repeat" description="WD" evidence="3">
    <location>
        <begin position="44"/>
        <end position="85"/>
    </location>
</feature>
<reference evidence="5" key="2">
    <citation type="journal article" date="2023" name="Science">
        <title>Genomic signatures of disease resistance in endangered staghorn corals.</title>
        <authorList>
            <person name="Vollmer S.V."/>
            <person name="Selwyn J.D."/>
            <person name="Despard B.A."/>
            <person name="Roesel C.L."/>
        </authorList>
    </citation>
    <scope>NUCLEOTIDE SEQUENCE</scope>
    <source>
        <strain evidence="5">K2</strain>
    </source>
</reference>
<keyword evidence="1 3" id="KW-0853">WD repeat</keyword>
<feature type="repeat" description="WD" evidence="3">
    <location>
        <begin position="749"/>
        <end position="780"/>
    </location>
</feature>
<dbReference type="EMBL" id="JARQWQ010000007">
    <property type="protein sequence ID" value="KAK2570559.1"/>
    <property type="molecule type" value="Genomic_DNA"/>
</dbReference>
<comment type="caution">
    <text evidence="5">The sequence shown here is derived from an EMBL/GenBank/DDBJ whole genome shotgun (WGS) entry which is preliminary data.</text>
</comment>
<name>A0AAD9VDN9_ACRCE</name>
<evidence type="ECO:0000256" key="2">
    <source>
        <dbReference type="ARBA" id="ARBA00022737"/>
    </source>
</evidence>
<feature type="region of interest" description="Disordered" evidence="4">
    <location>
        <begin position="396"/>
        <end position="452"/>
    </location>
</feature>
<feature type="compositionally biased region" description="Low complexity" evidence="4">
    <location>
        <begin position="403"/>
        <end position="436"/>
    </location>
</feature>
<reference evidence="5" key="1">
    <citation type="journal article" date="2023" name="G3 (Bethesda)">
        <title>Whole genome assembly and annotation of the endangered Caribbean coral Acropora cervicornis.</title>
        <authorList>
            <person name="Selwyn J.D."/>
            <person name="Vollmer S.V."/>
        </authorList>
    </citation>
    <scope>NUCLEOTIDE SEQUENCE</scope>
    <source>
        <strain evidence="5">K2</strain>
    </source>
</reference>
<evidence type="ECO:0000256" key="1">
    <source>
        <dbReference type="ARBA" id="ARBA00022574"/>
    </source>
</evidence>
<feature type="compositionally biased region" description="Low complexity" evidence="4">
    <location>
        <begin position="523"/>
        <end position="534"/>
    </location>
</feature>
<feature type="compositionally biased region" description="Low complexity" evidence="4">
    <location>
        <begin position="546"/>
        <end position="561"/>
    </location>
</feature>
<dbReference type="AlphaFoldDB" id="A0AAD9VDN9"/>
<dbReference type="GO" id="GO:0045944">
    <property type="term" value="P:positive regulation of transcription by RNA polymerase II"/>
    <property type="evidence" value="ECO:0007669"/>
    <property type="project" value="TreeGrafter"/>
</dbReference>
<accession>A0AAD9VDN9</accession>
<gene>
    <name evidence="5" type="ORF">P5673_004227</name>
</gene>
<dbReference type="Gene3D" id="2.130.10.10">
    <property type="entry name" value="YVTN repeat-like/Quinoprotein amine dehydrogenase"/>
    <property type="match status" value="3"/>
</dbReference>
<dbReference type="SUPFAM" id="SSF50978">
    <property type="entry name" value="WD40 repeat-like"/>
    <property type="match status" value="1"/>
</dbReference>
<feature type="compositionally biased region" description="Low complexity" evidence="4">
    <location>
        <begin position="328"/>
        <end position="341"/>
    </location>
</feature>
<dbReference type="Proteomes" id="UP001249851">
    <property type="component" value="Unassembled WGS sequence"/>
</dbReference>
<feature type="compositionally biased region" description="Polar residues" evidence="4">
    <location>
        <begin position="587"/>
        <end position="597"/>
    </location>
</feature>
<proteinExistence type="predicted"/>
<protein>
    <submittedName>
        <fullName evidence="5">DDB1- and CUL4-associated factor 6</fullName>
    </submittedName>
</protein>
<dbReference type="PANTHER" id="PTHR15574:SF39">
    <property type="entry name" value="DDB1- AND CUL4-ASSOCIATED FACTOR 6"/>
    <property type="match status" value="1"/>
</dbReference>
<dbReference type="InterPro" id="IPR036322">
    <property type="entry name" value="WD40_repeat_dom_sf"/>
</dbReference>
<evidence type="ECO:0000256" key="4">
    <source>
        <dbReference type="SAM" id="MobiDB-lite"/>
    </source>
</evidence>
<dbReference type="GO" id="GO:0080008">
    <property type="term" value="C:Cul4-RING E3 ubiquitin ligase complex"/>
    <property type="evidence" value="ECO:0007669"/>
    <property type="project" value="TreeGrafter"/>
</dbReference>
<evidence type="ECO:0000313" key="5">
    <source>
        <dbReference type="EMBL" id="KAK2570559.1"/>
    </source>
</evidence>
<keyword evidence="2" id="KW-0677">Repeat</keyword>